<dbReference type="InterPro" id="IPR002500">
    <property type="entry name" value="PAPS_reduct_dom"/>
</dbReference>
<proteinExistence type="predicted"/>
<dbReference type="SUPFAM" id="SSF52402">
    <property type="entry name" value="Adenine nucleotide alpha hydrolases-like"/>
    <property type="match status" value="1"/>
</dbReference>
<keyword evidence="3" id="KW-1185">Reference proteome</keyword>
<evidence type="ECO:0000313" key="3">
    <source>
        <dbReference type="Proteomes" id="UP001388366"/>
    </source>
</evidence>
<dbReference type="EMBL" id="JBBMQU010000006">
    <property type="protein sequence ID" value="MEM5550108.1"/>
    <property type="molecule type" value="Genomic_DNA"/>
</dbReference>
<reference evidence="2 3" key="1">
    <citation type="submission" date="2024-03" db="EMBL/GenBank/DDBJ databases">
        <title>Community enrichment and isolation of bacterial strains for fucoidan degradation.</title>
        <authorList>
            <person name="Sichert A."/>
        </authorList>
    </citation>
    <scope>NUCLEOTIDE SEQUENCE [LARGE SCALE GENOMIC DNA]</scope>
    <source>
        <strain evidence="2 3">AS81</strain>
    </source>
</reference>
<dbReference type="Gene3D" id="3.40.50.620">
    <property type="entry name" value="HUPs"/>
    <property type="match status" value="1"/>
</dbReference>
<dbReference type="InterPro" id="IPR014729">
    <property type="entry name" value="Rossmann-like_a/b/a_fold"/>
</dbReference>
<sequence length="387" mass="44107">MVTTVLNTDKPYIVSFSGGRTSAYLVHLMEELKKKNSLKVHYVFMDTGLEHPKTYDFIKKVALHYKITLTCLRVVINKEHGKANSYKEIDISEIKHDLIPFKEMMEKYGTPYVRGPFCTKIMKGSAASSGQLQGPFYQWSNENFGEGNYIAVLGIRADEPKRLIGDENFKNLRNKGFSTDAVLELKNKLISLLREKGLSAVKSFCINLFDTELQPDLFNNEQPDIIEKSKKSVTLLTQRIKFLESKVVIYMADITDFEKQDVLNHWKKMPFDLDIPEWMGNCVWCIKKGANKLALASREEPELTKNFITALKSEDIKDKERQFGKLIMYRGNQSLESIIESYNNLSTAELKSTVQSSHQVDANSCSESCEALTCDFELEIQKDGVAA</sequence>
<organism evidence="2 3">
    <name type="scientific">Pseudoalteromonas neustonica</name>
    <dbReference type="NCBI Taxonomy" id="1840331"/>
    <lineage>
        <taxon>Bacteria</taxon>
        <taxon>Pseudomonadati</taxon>
        <taxon>Pseudomonadota</taxon>
        <taxon>Gammaproteobacteria</taxon>
        <taxon>Alteromonadales</taxon>
        <taxon>Pseudoalteromonadaceae</taxon>
        <taxon>Pseudoalteromonas</taxon>
    </lineage>
</organism>
<accession>A0ABU9U0P0</accession>
<evidence type="ECO:0000313" key="2">
    <source>
        <dbReference type="EMBL" id="MEM5550108.1"/>
    </source>
</evidence>
<protein>
    <submittedName>
        <fullName evidence="2">Phosphoadenosine phosphosulfate reductase family protein</fullName>
    </submittedName>
</protein>
<dbReference type="Pfam" id="PF01507">
    <property type="entry name" value="PAPS_reduct"/>
    <property type="match status" value="1"/>
</dbReference>
<evidence type="ECO:0000259" key="1">
    <source>
        <dbReference type="Pfam" id="PF01507"/>
    </source>
</evidence>
<dbReference type="RefSeq" id="WP_342883427.1">
    <property type="nucleotide sequence ID" value="NZ_JBBMQU010000006.1"/>
</dbReference>
<dbReference type="Proteomes" id="UP001388366">
    <property type="component" value="Unassembled WGS sequence"/>
</dbReference>
<gene>
    <name evidence="2" type="ORF">WNY63_05115</name>
</gene>
<name>A0ABU9U0P0_9GAMM</name>
<feature type="domain" description="Phosphoadenosine phosphosulphate reductase" evidence="1">
    <location>
        <begin position="12"/>
        <end position="77"/>
    </location>
</feature>
<comment type="caution">
    <text evidence="2">The sequence shown here is derived from an EMBL/GenBank/DDBJ whole genome shotgun (WGS) entry which is preliminary data.</text>
</comment>